<geneLocation type="plasmid" evidence="1 2">
    <name>P5</name>
</geneLocation>
<keyword evidence="1" id="KW-0614">Plasmid</keyword>
<dbReference type="KEGG" id="dgo:DGo_PE0063"/>
<protein>
    <submittedName>
        <fullName evidence="1">Uncharacterized protein</fullName>
    </submittedName>
</protein>
<dbReference type="RefSeq" id="WP_014695849.1">
    <property type="nucleotide sequence ID" value="NC_017806.1"/>
</dbReference>
<organism evidence="1 2">
    <name type="scientific">Deinococcus gobiensis (strain DSM 21396 / JCM 16679 / CGMCC 1.7299 / I-0)</name>
    <dbReference type="NCBI Taxonomy" id="745776"/>
    <lineage>
        <taxon>Bacteria</taxon>
        <taxon>Thermotogati</taxon>
        <taxon>Deinococcota</taxon>
        <taxon>Deinococci</taxon>
        <taxon>Deinococcales</taxon>
        <taxon>Deinococcaceae</taxon>
        <taxon>Deinococcus</taxon>
    </lineage>
</organism>
<name>H8H3W0_DEIGI</name>
<evidence type="ECO:0000313" key="2">
    <source>
        <dbReference type="Proteomes" id="UP000007575"/>
    </source>
</evidence>
<accession>H8H3W0</accession>
<reference evidence="1 2" key="1">
    <citation type="journal article" date="2012" name="PLoS ONE">
        <title>Genome sequence and transcriptome analysis of the radioresistant bacterium Deinococcus gobiensis: insights into the extreme environmental adaptations.</title>
        <authorList>
            <person name="Yuan M."/>
            <person name="Chen M."/>
            <person name="Zhang W."/>
            <person name="Lu W."/>
            <person name="Wang J."/>
            <person name="Yang M."/>
            <person name="Zhao P."/>
            <person name="Tang R."/>
            <person name="Li X."/>
            <person name="Hao Y."/>
            <person name="Zhou Z."/>
            <person name="Zhan Y."/>
            <person name="Yu H."/>
            <person name="Teng C."/>
            <person name="Yan Y."/>
            <person name="Ping S."/>
            <person name="Wang Y."/>
            <person name="Lin M."/>
        </authorList>
    </citation>
    <scope>NUCLEOTIDE SEQUENCE [LARGE SCALE GENOMIC DNA]</scope>
    <source>
        <strain evidence="2">DSM 21396 / JCM 16679 / CGMCC 1.7299 / I-0</strain>
        <plasmid evidence="1">P5</plasmid>
    </source>
</reference>
<dbReference type="EMBL" id="CP002196">
    <property type="protein sequence ID" value="AFD28207.1"/>
    <property type="molecule type" value="Genomic_DNA"/>
</dbReference>
<keyword evidence="2" id="KW-1185">Reference proteome</keyword>
<dbReference type="HOGENOM" id="CLU_1719341_0_0_0"/>
<dbReference type="Proteomes" id="UP000007575">
    <property type="component" value="Plasmid P5"/>
</dbReference>
<sequence length="152" mass="16513">MTHERFQFDPNDIALVWSGLNLLENLWGVGGLSPAHLAMQRRFSPDQELDVVQALFKGEEVSAVVEALAYYHAFASAQGNTVLDGNGADITATTREHSHSLLTRMLQSVGIYDAVRVNGYLSEVRTFAEEYARQVAAFATADPAPCVTGAQA</sequence>
<dbReference type="PATRIC" id="fig|745776.4.peg.4076"/>
<dbReference type="AlphaFoldDB" id="H8H3W0"/>
<proteinExistence type="predicted"/>
<gene>
    <name evidence="1" type="ordered locus">DGo_PE0063</name>
</gene>
<evidence type="ECO:0000313" key="1">
    <source>
        <dbReference type="EMBL" id="AFD28207.1"/>
    </source>
</evidence>